<name>A0ACC1HI39_9FUNG</name>
<feature type="non-terminal residue" evidence="1">
    <location>
        <position position="1"/>
    </location>
</feature>
<dbReference type="Proteomes" id="UP001145114">
    <property type="component" value="Unassembled WGS sequence"/>
</dbReference>
<protein>
    <submittedName>
        <fullName evidence="1">Uncharacterized protein</fullName>
    </submittedName>
</protein>
<proteinExistence type="predicted"/>
<feature type="non-terminal residue" evidence="1">
    <location>
        <position position="394"/>
    </location>
</feature>
<accession>A0ACC1HI39</accession>
<sequence length="394" mass="42775">PSSLDRSSTSLTPSVPATISSSNSLRLLRSKYNPLGKNSFRYFDPNSVFTLHANGIKTFHVVLSTFTATSPPSDDDDPLAAEKLLVKFEVSTNTSTATNNNNGSASHYYRRSAKSLPADVRWLPSGVQIRNNGQDSITCHISIPKNAVDSHPGIQITSRYGSLRIVGEIGAIVPPLTVSSRNSKIYLSILESTKLTLSGCSGDMLIRDVTCRGRLTLACLDGVINVEHTSATEAYVETKCNDLIIRQAAIGKIALQTQSGNILLEALKTMRLCINTPLTKWMGEWACPTSVAADASESHFSSSVCLSVPALPFRIFIAERYLSMKLNISGGPFHGILDMKSFRGSVSYSSDEKAELPVAYKTIDLPRHKQVFFGSTAGSYCQFIDWNSHGGKAQ</sequence>
<dbReference type="EMBL" id="JAMZIH010006795">
    <property type="protein sequence ID" value="KAJ1673569.1"/>
    <property type="molecule type" value="Genomic_DNA"/>
</dbReference>
<evidence type="ECO:0000313" key="1">
    <source>
        <dbReference type="EMBL" id="KAJ1673569.1"/>
    </source>
</evidence>
<evidence type="ECO:0000313" key="2">
    <source>
        <dbReference type="Proteomes" id="UP001145114"/>
    </source>
</evidence>
<keyword evidence="2" id="KW-1185">Reference proteome</keyword>
<comment type="caution">
    <text evidence="1">The sequence shown here is derived from an EMBL/GenBank/DDBJ whole genome shotgun (WGS) entry which is preliminary data.</text>
</comment>
<organism evidence="1 2">
    <name type="scientific">Spiromyces aspiralis</name>
    <dbReference type="NCBI Taxonomy" id="68401"/>
    <lineage>
        <taxon>Eukaryota</taxon>
        <taxon>Fungi</taxon>
        <taxon>Fungi incertae sedis</taxon>
        <taxon>Zoopagomycota</taxon>
        <taxon>Kickxellomycotina</taxon>
        <taxon>Kickxellomycetes</taxon>
        <taxon>Kickxellales</taxon>
        <taxon>Kickxellaceae</taxon>
        <taxon>Spiromyces</taxon>
    </lineage>
</organism>
<reference evidence="1" key="1">
    <citation type="submission" date="2022-06" db="EMBL/GenBank/DDBJ databases">
        <title>Phylogenomic reconstructions and comparative analyses of Kickxellomycotina fungi.</title>
        <authorList>
            <person name="Reynolds N.K."/>
            <person name="Stajich J.E."/>
            <person name="Barry K."/>
            <person name="Grigoriev I.V."/>
            <person name="Crous P."/>
            <person name="Smith M.E."/>
        </authorList>
    </citation>
    <scope>NUCLEOTIDE SEQUENCE</scope>
    <source>
        <strain evidence="1">RSA 2271</strain>
    </source>
</reference>
<gene>
    <name evidence="1" type="ORF">EV182_004982</name>
</gene>